<keyword evidence="3" id="KW-1185">Reference proteome</keyword>
<feature type="transmembrane region" description="Helical" evidence="1">
    <location>
        <begin position="174"/>
        <end position="195"/>
    </location>
</feature>
<accession>A0ABP6YCQ5</accession>
<protein>
    <recommendedName>
        <fullName evidence="4">Sortase family protein</fullName>
    </recommendedName>
</protein>
<organism evidence="2 3">
    <name type="scientific">Microlunatus spumicola</name>
    <dbReference type="NCBI Taxonomy" id="81499"/>
    <lineage>
        <taxon>Bacteria</taxon>
        <taxon>Bacillati</taxon>
        <taxon>Actinomycetota</taxon>
        <taxon>Actinomycetes</taxon>
        <taxon>Propionibacteriales</taxon>
        <taxon>Propionibacteriaceae</taxon>
        <taxon>Microlunatus</taxon>
    </lineage>
</organism>
<feature type="transmembrane region" description="Helical" evidence="1">
    <location>
        <begin position="108"/>
        <end position="126"/>
    </location>
</feature>
<evidence type="ECO:0000313" key="3">
    <source>
        <dbReference type="Proteomes" id="UP001500767"/>
    </source>
</evidence>
<name>A0ABP6YCQ5_9ACTN</name>
<feature type="transmembrane region" description="Helical" evidence="1">
    <location>
        <begin position="78"/>
        <end position="99"/>
    </location>
</feature>
<evidence type="ECO:0008006" key="4">
    <source>
        <dbReference type="Google" id="ProtNLM"/>
    </source>
</evidence>
<keyword evidence="1" id="KW-0472">Membrane</keyword>
<feature type="transmembrane region" description="Helical" evidence="1">
    <location>
        <begin position="36"/>
        <end position="58"/>
    </location>
</feature>
<dbReference type="Proteomes" id="UP001500767">
    <property type="component" value="Unassembled WGS sequence"/>
</dbReference>
<reference evidence="3" key="1">
    <citation type="journal article" date="2019" name="Int. J. Syst. Evol. Microbiol.">
        <title>The Global Catalogue of Microorganisms (GCM) 10K type strain sequencing project: providing services to taxonomists for standard genome sequencing and annotation.</title>
        <authorList>
            <consortium name="The Broad Institute Genomics Platform"/>
            <consortium name="The Broad Institute Genome Sequencing Center for Infectious Disease"/>
            <person name="Wu L."/>
            <person name="Ma J."/>
        </authorList>
    </citation>
    <scope>NUCLEOTIDE SEQUENCE [LARGE SCALE GENOMIC DNA]</scope>
    <source>
        <strain evidence="3">JCM 16540</strain>
    </source>
</reference>
<gene>
    <name evidence="2" type="ORF">GCM10022197_40530</name>
</gene>
<proteinExistence type="predicted"/>
<feature type="transmembrane region" description="Helical" evidence="1">
    <location>
        <begin position="253"/>
        <end position="271"/>
    </location>
</feature>
<dbReference type="RefSeq" id="WP_204913093.1">
    <property type="nucleotide sequence ID" value="NZ_BAAAYR010000007.1"/>
</dbReference>
<sequence>MTLAHGYVATHEVEPELGSPWPGRELGLLRRTVRHAATLPLALLLAVQWLFMVAGGLPETSVLPARTWWLAQLGGLSLLRHPVEIGLLLVCSAASSVLVRRGQRLGRAWLVLPAAVGTLVALVVLVEEAAGGLTAGALAVIVLLVWLASTLWAATHAVLAGLAPRAPVTPRTGALLVAAWVVLLPGPLALGRWLLAPGLRAEAAVLAGNSVALRFSALLTSASVRLYLFGALLGLAAWLGHQCWPRPGGRRSWRWYAALAVALVALLELWWTAQSAADRRVTELRYGSPAAELHFTCATWVYPPGPDTPADTPTQTIAVSGSGCTKVTAYAGFRQTGTSPAGVSVSPVALRGPVVGAPEDPDDGGLLTRPATGPAGEPRPLVGARYGDVVVLAGSNRYDRTADQVVAVSLKGGPALWRFVCAEKREVRARFAGGQRDPASTATVAGDPGDVVVLTCGSRRLRLDPVTGLTAPR</sequence>
<feature type="transmembrane region" description="Helical" evidence="1">
    <location>
        <begin position="215"/>
        <end position="241"/>
    </location>
</feature>
<comment type="caution">
    <text evidence="2">The sequence shown here is derived from an EMBL/GenBank/DDBJ whole genome shotgun (WGS) entry which is preliminary data.</text>
</comment>
<keyword evidence="1" id="KW-1133">Transmembrane helix</keyword>
<dbReference type="EMBL" id="BAAAYR010000007">
    <property type="protein sequence ID" value="GAA3578977.1"/>
    <property type="molecule type" value="Genomic_DNA"/>
</dbReference>
<keyword evidence="1" id="KW-0812">Transmembrane</keyword>
<evidence type="ECO:0000256" key="1">
    <source>
        <dbReference type="SAM" id="Phobius"/>
    </source>
</evidence>
<feature type="transmembrane region" description="Helical" evidence="1">
    <location>
        <begin position="138"/>
        <end position="162"/>
    </location>
</feature>
<evidence type="ECO:0000313" key="2">
    <source>
        <dbReference type="EMBL" id="GAA3578977.1"/>
    </source>
</evidence>